<organism evidence="1 2">
    <name type="scientific">Choristoneura fumiferana</name>
    <name type="common">Spruce budworm moth</name>
    <name type="synonym">Archips fumiferana</name>
    <dbReference type="NCBI Taxonomy" id="7141"/>
    <lineage>
        <taxon>Eukaryota</taxon>
        <taxon>Metazoa</taxon>
        <taxon>Ecdysozoa</taxon>
        <taxon>Arthropoda</taxon>
        <taxon>Hexapoda</taxon>
        <taxon>Insecta</taxon>
        <taxon>Pterygota</taxon>
        <taxon>Neoptera</taxon>
        <taxon>Endopterygota</taxon>
        <taxon>Lepidoptera</taxon>
        <taxon>Glossata</taxon>
        <taxon>Ditrysia</taxon>
        <taxon>Tortricoidea</taxon>
        <taxon>Tortricidae</taxon>
        <taxon>Tortricinae</taxon>
        <taxon>Choristoneura</taxon>
    </lineage>
</organism>
<keyword evidence="2" id="KW-1185">Reference proteome</keyword>
<evidence type="ECO:0000313" key="2">
    <source>
        <dbReference type="Proteomes" id="UP001064048"/>
    </source>
</evidence>
<reference evidence="1 2" key="1">
    <citation type="journal article" date="2022" name="Genome Biol. Evol.">
        <title>The Spruce Budworm Genome: Reconstructing the Evolutionary History of Antifreeze Proteins.</title>
        <authorList>
            <person name="Beliveau C."/>
            <person name="Gagne P."/>
            <person name="Picq S."/>
            <person name="Vernygora O."/>
            <person name="Keeling C.I."/>
            <person name="Pinkney K."/>
            <person name="Doucet D."/>
            <person name="Wen F."/>
            <person name="Johnston J.S."/>
            <person name="Maaroufi H."/>
            <person name="Boyle B."/>
            <person name="Laroche J."/>
            <person name="Dewar K."/>
            <person name="Juretic N."/>
            <person name="Blackburn G."/>
            <person name="Nisole A."/>
            <person name="Brunet B."/>
            <person name="Brandao M."/>
            <person name="Lumley L."/>
            <person name="Duan J."/>
            <person name="Quan G."/>
            <person name="Lucarotti C.J."/>
            <person name="Roe A.D."/>
            <person name="Sperling F.A.H."/>
            <person name="Levesque R.C."/>
            <person name="Cusson M."/>
        </authorList>
    </citation>
    <scope>NUCLEOTIDE SEQUENCE [LARGE SCALE GENOMIC DNA]</scope>
    <source>
        <strain evidence="1">Glfc:IPQL:Cfum</strain>
    </source>
</reference>
<comment type="caution">
    <text evidence="1">The sequence shown here is derived from an EMBL/GenBank/DDBJ whole genome shotgun (WGS) entry which is preliminary data.</text>
</comment>
<proteinExistence type="predicted"/>
<gene>
    <name evidence="1" type="ORF">MSG28_004724</name>
</gene>
<dbReference type="EMBL" id="CM046107">
    <property type="protein sequence ID" value="KAI8432304.1"/>
    <property type="molecule type" value="Genomic_DNA"/>
</dbReference>
<name>A0ACC0K757_CHOFU</name>
<evidence type="ECO:0000313" key="1">
    <source>
        <dbReference type="EMBL" id="KAI8432304.1"/>
    </source>
</evidence>
<accession>A0ACC0K757</accession>
<dbReference type="Proteomes" id="UP001064048">
    <property type="component" value="Chromosome 7"/>
</dbReference>
<protein>
    <submittedName>
        <fullName evidence="1">Uncharacterized protein</fullName>
    </submittedName>
</protein>
<sequence>MRNVPKKKIIYGAVVVIFLIVLLHPDMNGRRSYEYIPKEAILDNLYYAVTKSFKLNNSTNECDYRDIVFDDTTLSPSLKDGDLDDGHKIRAGGECAPLECRPKFSTAIVVPYRNRPEQLHDFLIYMHTFLRRQQIHYRIYVIEQLDSLPFNRAKLMNIGAKLAMKAGFPCLVLHDVDLLPLRPANLYACTYNPRHLSSSINKFRYVLPYLHLFGGAIAIRADQFRTVNGMSNQYYGWGGEDDDFYSRLENKEIKICRFEPATSVYYMLNHKPEVKGEQRHALLDRAEKRMPLDGLNNLKYTEIAATLHPLFTHIMINI</sequence>